<name>A0A8J3LXK3_9ACTN</name>
<reference evidence="1" key="1">
    <citation type="submission" date="2021-01" db="EMBL/GenBank/DDBJ databases">
        <title>Whole genome shotgun sequence of Planosporangium flavigriseum NBRC 105377.</title>
        <authorList>
            <person name="Komaki H."/>
            <person name="Tamura T."/>
        </authorList>
    </citation>
    <scope>NUCLEOTIDE SEQUENCE</scope>
    <source>
        <strain evidence="1">NBRC 105377</strain>
    </source>
</reference>
<organism evidence="1 2">
    <name type="scientific">Planosporangium flavigriseum</name>
    <dbReference type="NCBI Taxonomy" id="373681"/>
    <lineage>
        <taxon>Bacteria</taxon>
        <taxon>Bacillati</taxon>
        <taxon>Actinomycetota</taxon>
        <taxon>Actinomycetes</taxon>
        <taxon>Micromonosporales</taxon>
        <taxon>Micromonosporaceae</taxon>
        <taxon>Planosporangium</taxon>
    </lineage>
</organism>
<evidence type="ECO:0000313" key="1">
    <source>
        <dbReference type="EMBL" id="GIG75639.1"/>
    </source>
</evidence>
<sequence length="146" mass="15565">MRPDDDSPAWLRDYKAINVDIDGLHSFAGAIEDEVEGNFRPHTTRLFSTYSGGVPFGPDNPSGEVHAAKLKYHDCLTSATEAMTAYINASKVLVAAIKEAAAKYADSDALAHASAQDVERILGQAILNAQTAAQPQPSPRGAVRAE</sequence>
<comment type="caution">
    <text evidence="1">The sequence shown here is derived from an EMBL/GenBank/DDBJ whole genome shotgun (WGS) entry which is preliminary data.</text>
</comment>
<dbReference type="Proteomes" id="UP000653674">
    <property type="component" value="Unassembled WGS sequence"/>
</dbReference>
<accession>A0A8J3LXK3</accession>
<evidence type="ECO:0000313" key="2">
    <source>
        <dbReference type="Proteomes" id="UP000653674"/>
    </source>
</evidence>
<dbReference type="RefSeq" id="WP_168077997.1">
    <property type="nucleotide sequence ID" value="NZ_BAAAQJ010000030.1"/>
</dbReference>
<dbReference type="EMBL" id="BONU01000034">
    <property type="protein sequence ID" value="GIG75639.1"/>
    <property type="molecule type" value="Genomic_DNA"/>
</dbReference>
<proteinExistence type="predicted"/>
<protein>
    <submittedName>
        <fullName evidence="1">Uncharacterized protein</fullName>
    </submittedName>
</protein>
<dbReference type="AlphaFoldDB" id="A0A8J3LXK3"/>
<keyword evidence="2" id="KW-1185">Reference proteome</keyword>
<gene>
    <name evidence="1" type="ORF">Pfl04_40430</name>
</gene>